<protein>
    <submittedName>
        <fullName evidence="1">Pilus assembly protein</fullName>
    </submittedName>
</protein>
<evidence type="ECO:0000313" key="1">
    <source>
        <dbReference type="EMBL" id="KKZ13693.1"/>
    </source>
</evidence>
<dbReference type="Pfam" id="PF14367">
    <property type="entry name" value="DUF4411"/>
    <property type="match status" value="1"/>
</dbReference>
<comment type="caution">
    <text evidence="1">The sequence shown here is derived from an EMBL/GenBank/DDBJ whole genome shotgun (WGS) entry which is preliminary data.</text>
</comment>
<dbReference type="Proteomes" id="UP000035054">
    <property type="component" value="Unassembled WGS sequence"/>
</dbReference>
<organism evidence="1 2">
    <name type="scientific">Candidatus Synechococcus spongiarum 142</name>
    <dbReference type="NCBI Taxonomy" id="1608213"/>
    <lineage>
        <taxon>Bacteria</taxon>
        <taxon>Bacillati</taxon>
        <taxon>Cyanobacteriota</taxon>
        <taxon>Cyanophyceae</taxon>
        <taxon>Synechococcales</taxon>
        <taxon>Synechococcaceae</taxon>
        <taxon>Synechococcus</taxon>
    </lineage>
</organism>
<gene>
    <name evidence="1" type="ORF">TH68_06390</name>
</gene>
<name>A0A6N3X7V7_9SYNE</name>
<sequence length="172" mass="19560">MSSDPNYLIDSDVLITAKNRYYSFPICPGFWESVLHGHSCGRLHSIDWVRQELLRGSQDDALVKWVRRSVPAGFFLASDGGEVVAAYTTVMLWVTRHTQYRDEAKTEFASGADGWLVAHGIVTGQTVVTNEQPRPGSRSVIKLPDVCRQFEVKFEDTFAMLYRLNVEYYYSP</sequence>
<reference evidence="1 2" key="1">
    <citation type="submission" date="2015-01" db="EMBL/GenBank/DDBJ databases">
        <title>Lifestyle Evolution in Cyanobacterial Symbionts of Sponges.</title>
        <authorList>
            <person name="Burgsdorf I."/>
            <person name="Slaby B.M."/>
            <person name="Handley K.M."/>
            <person name="Haber M."/>
            <person name="Blom J."/>
            <person name="Marshall C.W."/>
            <person name="Gilbert J.A."/>
            <person name="Hentschel U."/>
            <person name="Steindler L."/>
        </authorList>
    </citation>
    <scope>NUCLEOTIDE SEQUENCE [LARGE SCALE GENOMIC DNA]</scope>
    <source>
        <strain evidence="1">142</strain>
    </source>
</reference>
<dbReference type="EMBL" id="JXUO01000214">
    <property type="protein sequence ID" value="KKZ13693.1"/>
    <property type="molecule type" value="Genomic_DNA"/>
</dbReference>
<proteinExistence type="predicted"/>
<accession>A0A6N3X7V7</accession>
<dbReference type="InterPro" id="IPR016541">
    <property type="entry name" value="UCP008505"/>
</dbReference>
<dbReference type="AlphaFoldDB" id="A0A6N3X7V7"/>
<evidence type="ECO:0000313" key="2">
    <source>
        <dbReference type="Proteomes" id="UP000035054"/>
    </source>
</evidence>